<dbReference type="Gene3D" id="3.40.50.12480">
    <property type="match status" value="1"/>
</dbReference>
<gene>
    <name evidence="2" type="ORF">IAB94_03225</name>
</gene>
<name>A0A9D1E5X2_9FIRM</name>
<reference evidence="2" key="1">
    <citation type="submission" date="2020-10" db="EMBL/GenBank/DDBJ databases">
        <authorList>
            <person name="Gilroy R."/>
        </authorList>
    </citation>
    <scope>NUCLEOTIDE SEQUENCE</scope>
    <source>
        <strain evidence="2">ChiW16-3235</strain>
    </source>
</reference>
<comment type="caution">
    <text evidence="2">The sequence shown here is derived from an EMBL/GenBank/DDBJ whole genome shotgun (WGS) entry which is preliminary data.</text>
</comment>
<keyword evidence="1" id="KW-0812">Transmembrane</keyword>
<accession>A0A9D1E5X2</accession>
<dbReference type="AlphaFoldDB" id="A0A9D1E5X2"/>
<sequence length="484" mass="53076">MKTKKKITAAILSAAIVLLCCIAPFFVVFLTGVMLPPQFTQTWYGALAPMYDRIENAQGNKIIIVGNSNVAFGVDSALAEELLRAGGLDYGVYNFGLYGSLGTKMMMELAFGQTDEGDIVVLVPEIAAQSLSTYFSAQEAWYALDGDMSMFWAFGGEEQGALAGAYASYTAQKLEYARSGSPAAGSGVYAASSFDGHGDLKNYDRPNNIMSGGYDVNNPVSLDTSFFAPQFAEYVNDYAQRLKDRGASLYFSFPPINERALTCGEEDIIAFQAHVSSALNFPVMSDLRDYIMEYEWFYDSNFHLNSSGMTVRTVQLVNDIKNQLGNTTKTEITLPNKPALPQEGVEGEGDNSCAQYFTYELADGYYTVTGLTEEGRAQTSLVLPYQVDGIYINAFAAEVFAGDDALVSLTIQQNISVLPDGSFSGCSSLREIKLMHEDPADISVGYGLFEGTNGACRVYVPQTSYSQFTNNYFWGRYADRLLWY</sequence>
<dbReference type="EMBL" id="DVHK01000075">
    <property type="protein sequence ID" value="HIR67045.1"/>
    <property type="molecule type" value="Genomic_DNA"/>
</dbReference>
<keyword evidence="1" id="KW-0472">Membrane</keyword>
<reference evidence="2" key="2">
    <citation type="journal article" date="2021" name="PeerJ">
        <title>Extensive microbial diversity within the chicken gut microbiome revealed by metagenomics and culture.</title>
        <authorList>
            <person name="Gilroy R."/>
            <person name="Ravi A."/>
            <person name="Getino M."/>
            <person name="Pursley I."/>
            <person name="Horton D.L."/>
            <person name="Alikhan N.F."/>
            <person name="Baker D."/>
            <person name="Gharbi K."/>
            <person name="Hall N."/>
            <person name="Watson M."/>
            <person name="Adriaenssens E.M."/>
            <person name="Foster-Nyarko E."/>
            <person name="Jarju S."/>
            <person name="Secka A."/>
            <person name="Antonio M."/>
            <person name="Oren A."/>
            <person name="Chaudhuri R.R."/>
            <person name="La Ragione R."/>
            <person name="Hildebrand F."/>
            <person name="Pallen M.J."/>
        </authorList>
    </citation>
    <scope>NUCLEOTIDE SEQUENCE</scope>
    <source>
        <strain evidence="2">ChiW16-3235</strain>
    </source>
</reference>
<evidence type="ECO:0000313" key="3">
    <source>
        <dbReference type="Proteomes" id="UP000823913"/>
    </source>
</evidence>
<feature type="transmembrane region" description="Helical" evidence="1">
    <location>
        <begin position="7"/>
        <end position="35"/>
    </location>
</feature>
<dbReference type="Proteomes" id="UP000823913">
    <property type="component" value="Unassembled WGS sequence"/>
</dbReference>
<proteinExistence type="predicted"/>
<keyword evidence="1" id="KW-1133">Transmembrane helix</keyword>
<evidence type="ECO:0000256" key="1">
    <source>
        <dbReference type="SAM" id="Phobius"/>
    </source>
</evidence>
<evidence type="ECO:0000313" key="2">
    <source>
        <dbReference type="EMBL" id="HIR67045.1"/>
    </source>
</evidence>
<organism evidence="2 3">
    <name type="scientific">Candidatus Coproplasma avicola</name>
    <dbReference type="NCBI Taxonomy" id="2840744"/>
    <lineage>
        <taxon>Bacteria</taxon>
        <taxon>Bacillati</taxon>
        <taxon>Bacillota</taxon>
        <taxon>Clostridia</taxon>
        <taxon>Eubacteriales</taxon>
        <taxon>Candidatus Coproplasma</taxon>
    </lineage>
</organism>
<protein>
    <submittedName>
        <fullName evidence="2">Uncharacterized protein</fullName>
    </submittedName>
</protein>